<dbReference type="Gene3D" id="3.40.50.2300">
    <property type="match status" value="2"/>
</dbReference>
<name>A0A1H8N739_9RHOB</name>
<dbReference type="RefSeq" id="WP_091303591.1">
    <property type="nucleotide sequence ID" value="NZ_FOCE01000017.1"/>
</dbReference>
<evidence type="ECO:0000313" key="2">
    <source>
        <dbReference type="EMBL" id="SEO25366.1"/>
    </source>
</evidence>
<dbReference type="Proteomes" id="UP000198761">
    <property type="component" value="Unassembled WGS sequence"/>
</dbReference>
<dbReference type="OrthoDB" id="9802022at2"/>
<feature type="signal peptide" evidence="1">
    <location>
        <begin position="1"/>
        <end position="23"/>
    </location>
</feature>
<protein>
    <submittedName>
        <fullName evidence="2">Amino acid/amide ABC transporter substrate-binding protein, HAAT family</fullName>
    </submittedName>
</protein>
<dbReference type="NCBIfam" id="TIGR03407">
    <property type="entry name" value="urea_ABC_UrtA"/>
    <property type="match status" value="1"/>
</dbReference>
<proteinExistence type="predicted"/>
<dbReference type="InterPro" id="IPR017777">
    <property type="entry name" value="ABC_urea-bd_UrtA"/>
</dbReference>
<dbReference type="EMBL" id="FOCE01000017">
    <property type="protein sequence ID" value="SEO25366.1"/>
    <property type="molecule type" value="Genomic_DNA"/>
</dbReference>
<evidence type="ECO:0000313" key="3">
    <source>
        <dbReference type="Proteomes" id="UP000198761"/>
    </source>
</evidence>
<dbReference type="CDD" id="cd06355">
    <property type="entry name" value="PBP1_FmdD-like"/>
    <property type="match status" value="1"/>
</dbReference>
<dbReference type="PANTHER" id="PTHR47628:SF1">
    <property type="entry name" value="ALIPHATIC AMIDASE EXPRESSION-REGULATING PROTEIN"/>
    <property type="match status" value="1"/>
</dbReference>
<organism evidence="2 3">
    <name type="scientific">Gemmobacter aquatilis</name>
    <dbReference type="NCBI Taxonomy" id="933059"/>
    <lineage>
        <taxon>Bacteria</taxon>
        <taxon>Pseudomonadati</taxon>
        <taxon>Pseudomonadota</taxon>
        <taxon>Alphaproteobacteria</taxon>
        <taxon>Rhodobacterales</taxon>
        <taxon>Paracoccaceae</taxon>
        <taxon>Gemmobacter</taxon>
    </lineage>
</organism>
<dbReference type="STRING" id="933059.SAMN04488103_11718"/>
<dbReference type="Pfam" id="PF13433">
    <property type="entry name" value="Peripla_BP_5"/>
    <property type="match status" value="1"/>
</dbReference>
<dbReference type="InterPro" id="IPR028082">
    <property type="entry name" value="Peripla_BP_I"/>
</dbReference>
<feature type="chain" id="PRO_5011611263" evidence="1">
    <location>
        <begin position="24"/>
        <end position="426"/>
    </location>
</feature>
<sequence>MNAIKNAMLGGAMALSLAGAAQAQEDTIKVGVLHSLSGTMAISETTLKDTMLMLIEEQNAKGGLLGKKLEAVVVDPASDWPLFAEKARELLTVDKVAAIFGCWTSVSRKSVLPVIEELNGLMFYPVQYEGEESSKNVFYTGAAPNQQAIPATDYFLNELGVQKFALLGTDYVYPRTTNNILEAYLISKGIPKEDIFVNYTPFGHSDWSKIVADVVALGADGKKVGVISTINGDANIGFYKELAAAGVTADKIPVVAFSVGEEELSGLDTSNLVGHLAAWNYFQSADVPVNAEFVAKWKKFAGEKRVTNDPMEAAVIGFNLWVAAVEKAGTTDVDAVSDAIIGLETPNLTGTMAKMLPNHHLTKPVLIGEIRADGQFDIISQTEPVPGDAWTDFLPESAVLESDWKDLKCGMYNTETKTCVQLKSNY</sequence>
<dbReference type="AlphaFoldDB" id="A0A1H8N739"/>
<reference evidence="2 3" key="1">
    <citation type="submission" date="2016-10" db="EMBL/GenBank/DDBJ databases">
        <authorList>
            <person name="de Groot N.N."/>
        </authorList>
    </citation>
    <scope>NUCLEOTIDE SEQUENCE [LARGE SCALE GENOMIC DNA]</scope>
    <source>
        <strain evidence="2 3">DSM 3857</strain>
    </source>
</reference>
<dbReference type="FunFam" id="3.40.50.2300:FF:000097">
    <property type="entry name" value="Branched-chain amino acid ABC transporter substrate-binding protein"/>
    <property type="match status" value="1"/>
</dbReference>
<gene>
    <name evidence="2" type="ORF">SAMN04488103_11718</name>
</gene>
<evidence type="ECO:0000256" key="1">
    <source>
        <dbReference type="SAM" id="SignalP"/>
    </source>
</evidence>
<dbReference type="PANTHER" id="PTHR47628">
    <property type="match status" value="1"/>
</dbReference>
<accession>A0A1H8N739</accession>
<dbReference type="SUPFAM" id="SSF53822">
    <property type="entry name" value="Periplasmic binding protein-like I"/>
    <property type="match status" value="1"/>
</dbReference>
<keyword evidence="3" id="KW-1185">Reference proteome</keyword>
<keyword evidence="1" id="KW-0732">Signal</keyword>